<gene>
    <name evidence="8" type="primary">perR</name>
    <name evidence="8" type="ORF">GCM10011354_01850</name>
</gene>
<dbReference type="Proteomes" id="UP000650511">
    <property type="component" value="Unassembled WGS sequence"/>
</dbReference>
<keyword evidence="3 7" id="KW-0862">Zinc</keyword>
<dbReference type="OrthoDB" id="8659436at2"/>
<comment type="cofactor">
    <cofactor evidence="7">
        <name>Zn(2+)</name>
        <dbReference type="ChEBI" id="CHEBI:29105"/>
    </cofactor>
    <text evidence="7">Binds 1 zinc ion per subunit.</text>
</comment>
<dbReference type="GO" id="GO:1900376">
    <property type="term" value="P:regulation of secondary metabolite biosynthetic process"/>
    <property type="evidence" value="ECO:0007669"/>
    <property type="project" value="TreeGrafter"/>
</dbReference>
<organism evidence="8 9">
    <name type="scientific">Egicoccus halophilus</name>
    <dbReference type="NCBI Taxonomy" id="1670830"/>
    <lineage>
        <taxon>Bacteria</taxon>
        <taxon>Bacillati</taxon>
        <taxon>Actinomycetota</taxon>
        <taxon>Nitriliruptoria</taxon>
        <taxon>Egicoccales</taxon>
        <taxon>Egicoccaceae</taxon>
        <taxon>Egicoccus</taxon>
    </lineage>
</organism>
<dbReference type="SUPFAM" id="SSF46785">
    <property type="entry name" value="Winged helix' DNA-binding domain"/>
    <property type="match status" value="1"/>
</dbReference>
<dbReference type="InterPro" id="IPR036388">
    <property type="entry name" value="WH-like_DNA-bd_sf"/>
</dbReference>
<dbReference type="RefSeq" id="WP_130648230.1">
    <property type="nucleotide sequence ID" value="NZ_BMHA01000001.1"/>
</dbReference>
<evidence type="ECO:0000256" key="7">
    <source>
        <dbReference type="PIRSR" id="PIRSR602481-1"/>
    </source>
</evidence>
<accession>A0A8J3A6U1</accession>
<dbReference type="InterPro" id="IPR043135">
    <property type="entry name" value="Fur_C"/>
</dbReference>
<dbReference type="PANTHER" id="PTHR33202:SF7">
    <property type="entry name" value="FERRIC UPTAKE REGULATION PROTEIN"/>
    <property type="match status" value="1"/>
</dbReference>
<keyword evidence="7" id="KW-0479">Metal-binding</keyword>
<feature type="binding site" evidence="7">
    <location>
        <position position="99"/>
    </location>
    <ligand>
        <name>Zn(2+)</name>
        <dbReference type="ChEBI" id="CHEBI:29105"/>
    </ligand>
</feature>
<dbReference type="Gene3D" id="3.30.1490.190">
    <property type="match status" value="1"/>
</dbReference>
<evidence type="ECO:0000256" key="1">
    <source>
        <dbReference type="ARBA" id="ARBA00007957"/>
    </source>
</evidence>
<dbReference type="AlphaFoldDB" id="A0A8J3A6U1"/>
<evidence type="ECO:0000313" key="9">
    <source>
        <dbReference type="Proteomes" id="UP000650511"/>
    </source>
</evidence>
<evidence type="ECO:0000256" key="4">
    <source>
        <dbReference type="ARBA" id="ARBA00023015"/>
    </source>
</evidence>
<proteinExistence type="inferred from homology"/>
<keyword evidence="4" id="KW-0805">Transcription regulation</keyword>
<comment type="caution">
    <text evidence="8">The sequence shown here is derived from an EMBL/GenBank/DDBJ whole genome shotgun (WGS) entry which is preliminary data.</text>
</comment>
<evidence type="ECO:0000256" key="5">
    <source>
        <dbReference type="ARBA" id="ARBA00023125"/>
    </source>
</evidence>
<comment type="similarity">
    <text evidence="1">Belongs to the Fur family.</text>
</comment>
<protein>
    <submittedName>
        <fullName evidence="8">Peroxide-responsive repressor PerR</fullName>
    </submittedName>
</protein>
<evidence type="ECO:0000313" key="8">
    <source>
        <dbReference type="EMBL" id="GGI02877.1"/>
    </source>
</evidence>
<evidence type="ECO:0000256" key="2">
    <source>
        <dbReference type="ARBA" id="ARBA00022491"/>
    </source>
</evidence>
<feature type="binding site" evidence="7">
    <location>
        <position position="139"/>
    </location>
    <ligand>
        <name>Zn(2+)</name>
        <dbReference type="ChEBI" id="CHEBI:29105"/>
    </ligand>
</feature>
<reference evidence="8" key="2">
    <citation type="submission" date="2020-09" db="EMBL/GenBank/DDBJ databases">
        <authorList>
            <person name="Sun Q."/>
            <person name="Zhou Y."/>
        </authorList>
    </citation>
    <scope>NUCLEOTIDE SEQUENCE</scope>
    <source>
        <strain evidence="8">CGMCC 1.14988</strain>
    </source>
</reference>
<dbReference type="CDD" id="cd07153">
    <property type="entry name" value="Fur_like"/>
    <property type="match status" value="1"/>
</dbReference>
<feature type="binding site" evidence="7">
    <location>
        <position position="96"/>
    </location>
    <ligand>
        <name>Zn(2+)</name>
        <dbReference type="ChEBI" id="CHEBI:29105"/>
    </ligand>
</feature>
<keyword evidence="2" id="KW-0678">Repressor</keyword>
<dbReference type="GO" id="GO:0003700">
    <property type="term" value="F:DNA-binding transcription factor activity"/>
    <property type="evidence" value="ECO:0007669"/>
    <property type="project" value="InterPro"/>
</dbReference>
<dbReference type="EMBL" id="BMHA01000001">
    <property type="protein sequence ID" value="GGI02877.1"/>
    <property type="molecule type" value="Genomic_DNA"/>
</dbReference>
<sequence>MDASDELDRTLRASGHRVTRPRRAVWRALRRGRGHRTVEEIAASVAAAGDEVDTASLYRTLALFEDLGIARVSRLGDRDAGRWELAHPDEHFHLVCQQCGDVDHHVGTLVAQIREHLDRGHGFAVEQVELVVTGRCTACQHTVAS</sequence>
<name>A0A8J3A6U1_9ACTN</name>
<dbReference type="GO" id="GO:0000976">
    <property type="term" value="F:transcription cis-regulatory region binding"/>
    <property type="evidence" value="ECO:0007669"/>
    <property type="project" value="TreeGrafter"/>
</dbReference>
<keyword evidence="9" id="KW-1185">Reference proteome</keyword>
<dbReference type="InterPro" id="IPR002481">
    <property type="entry name" value="FUR"/>
</dbReference>
<dbReference type="Pfam" id="PF01475">
    <property type="entry name" value="FUR"/>
    <property type="match status" value="1"/>
</dbReference>
<dbReference type="GO" id="GO:0045892">
    <property type="term" value="P:negative regulation of DNA-templated transcription"/>
    <property type="evidence" value="ECO:0007669"/>
    <property type="project" value="TreeGrafter"/>
</dbReference>
<dbReference type="GO" id="GO:0008270">
    <property type="term" value="F:zinc ion binding"/>
    <property type="evidence" value="ECO:0007669"/>
    <property type="project" value="TreeGrafter"/>
</dbReference>
<evidence type="ECO:0000256" key="6">
    <source>
        <dbReference type="ARBA" id="ARBA00023163"/>
    </source>
</evidence>
<keyword evidence="6" id="KW-0804">Transcription</keyword>
<reference evidence="8" key="1">
    <citation type="journal article" date="2014" name="Int. J. Syst. Evol. Microbiol.">
        <title>Complete genome sequence of Corynebacterium casei LMG S-19264T (=DSM 44701T), isolated from a smear-ripened cheese.</title>
        <authorList>
            <consortium name="US DOE Joint Genome Institute (JGI-PGF)"/>
            <person name="Walter F."/>
            <person name="Albersmeier A."/>
            <person name="Kalinowski J."/>
            <person name="Ruckert C."/>
        </authorList>
    </citation>
    <scope>NUCLEOTIDE SEQUENCE</scope>
    <source>
        <strain evidence="8">CGMCC 1.14988</strain>
    </source>
</reference>
<feature type="binding site" evidence="7">
    <location>
        <position position="136"/>
    </location>
    <ligand>
        <name>Zn(2+)</name>
        <dbReference type="ChEBI" id="CHEBI:29105"/>
    </ligand>
</feature>
<evidence type="ECO:0000256" key="3">
    <source>
        <dbReference type="ARBA" id="ARBA00022833"/>
    </source>
</evidence>
<dbReference type="Gene3D" id="1.10.10.10">
    <property type="entry name" value="Winged helix-like DNA-binding domain superfamily/Winged helix DNA-binding domain"/>
    <property type="match status" value="1"/>
</dbReference>
<keyword evidence="5" id="KW-0238">DNA-binding</keyword>
<dbReference type="PANTHER" id="PTHR33202">
    <property type="entry name" value="ZINC UPTAKE REGULATION PROTEIN"/>
    <property type="match status" value="1"/>
</dbReference>
<dbReference type="InterPro" id="IPR036390">
    <property type="entry name" value="WH_DNA-bd_sf"/>
</dbReference>